<evidence type="ECO:0000256" key="11">
    <source>
        <dbReference type="SAM" id="MobiDB-lite"/>
    </source>
</evidence>
<dbReference type="PANTHER" id="PTHR31734">
    <property type="entry name" value="AUXIN-RESPONSIVE PROTEIN IAA17"/>
    <property type="match status" value="1"/>
</dbReference>
<name>A0A843VWU1_COLES</name>
<dbReference type="SUPFAM" id="SSF54277">
    <property type="entry name" value="CAD &amp; PB1 domains"/>
    <property type="match status" value="1"/>
</dbReference>
<proteinExistence type="inferred from homology"/>
<keyword evidence="7 10" id="KW-0804">Transcription</keyword>
<dbReference type="InterPro" id="IPR003311">
    <property type="entry name" value="AUX_IAA"/>
</dbReference>
<dbReference type="AlphaFoldDB" id="A0A843VWU1"/>
<evidence type="ECO:0000259" key="12">
    <source>
        <dbReference type="PROSITE" id="PS51745"/>
    </source>
</evidence>
<evidence type="ECO:0000313" key="13">
    <source>
        <dbReference type="EMBL" id="MQL97980.1"/>
    </source>
</evidence>
<dbReference type="GO" id="GO:0006355">
    <property type="term" value="P:regulation of DNA-templated transcription"/>
    <property type="evidence" value="ECO:0007669"/>
    <property type="project" value="InterPro"/>
</dbReference>
<dbReference type="Proteomes" id="UP000652761">
    <property type="component" value="Unassembled WGS sequence"/>
</dbReference>
<comment type="function">
    <text evidence="1 10">Aux/IAA proteins are short-lived transcriptional factors that function as repressors of early auxin response genes at low auxin concentrations.</text>
</comment>
<dbReference type="EMBL" id="NMUH01002124">
    <property type="protein sequence ID" value="MQL97980.1"/>
    <property type="molecule type" value="Genomic_DNA"/>
</dbReference>
<evidence type="ECO:0000256" key="3">
    <source>
        <dbReference type="ARBA" id="ARBA00006728"/>
    </source>
</evidence>
<evidence type="ECO:0000256" key="4">
    <source>
        <dbReference type="ARBA" id="ARBA00011726"/>
    </source>
</evidence>
<keyword evidence="9 10" id="KW-0927">Auxin signaling pathway</keyword>
<dbReference type="InterPro" id="IPR053793">
    <property type="entry name" value="PB1-like"/>
</dbReference>
<comment type="subcellular location">
    <subcellularLocation>
        <location evidence="2 10">Nucleus</location>
    </subcellularLocation>
</comment>
<dbReference type="InterPro" id="IPR033389">
    <property type="entry name" value="AUX/IAA_dom"/>
</dbReference>
<comment type="subunit">
    <text evidence="4 10">Homodimers and heterodimers.</text>
</comment>
<evidence type="ECO:0000256" key="2">
    <source>
        <dbReference type="ARBA" id="ARBA00004123"/>
    </source>
</evidence>
<keyword evidence="6 10" id="KW-0805">Transcription regulation</keyword>
<sequence>MELELGLALPGSSVPSKRHGFDLNGVAFAAAGVHPSKMKKRGFDEAFGSDNTTATLPLFVWRSASDDEEKNNSNNRDGRLSAKDDHNNGAEATSPVGWPPVKSAWRNAGGTRHVKVKMEGVAIGRKVDLSLHGSYATLLDAVDHLFTRNHHEDQEGHRPAFPLVASPAASRPHRTFTYQVGNGDWMLLGDSIRQVCEAHQDIVLSSGELQGKPDICPKLVDCASILRCDLRPCVNVVDLQTLRLIRPRFV</sequence>
<dbReference type="PROSITE" id="PS51745">
    <property type="entry name" value="PB1"/>
    <property type="match status" value="1"/>
</dbReference>
<gene>
    <name evidence="13" type="ORF">Taro_030679</name>
</gene>
<evidence type="ECO:0000256" key="6">
    <source>
        <dbReference type="ARBA" id="ARBA00023015"/>
    </source>
</evidence>
<feature type="domain" description="PB1" evidence="12">
    <location>
        <begin position="111"/>
        <end position="209"/>
    </location>
</feature>
<dbReference type="GO" id="GO:0005634">
    <property type="term" value="C:nucleus"/>
    <property type="evidence" value="ECO:0007669"/>
    <property type="project" value="UniProtKB-SubCell"/>
</dbReference>
<organism evidence="13 14">
    <name type="scientific">Colocasia esculenta</name>
    <name type="common">Wild taro</name>
    <name type="synonym">Arum esculentum</name>
    <dbReference type="NCBI Taxonomy" id="4460"/>
    <lineage>
        <taxon>Eukaryota</taxon>
        <taxon>Viridiplantae</taxon>
        <taxon>Streptophyta</taxon>
        <taxon>Embryophyta</taxon>
        <taxon>Tracheophyta</taxon>
        <taxon>Spermatophyta</taxon>
        <taxon>Magnoliopsida</taxon>
        <taxon>Liliopsida</taxon>
        <taxon>Araceae</taxon>
        <taxon>Aroideae</taxon>
        <taxon>Colocasieae</taxon>
        <taxon>Colocasia</taxon>
    </lineage>
</organism>
<keyword evidence="14" id="KW-1185">Reference proteome</keyword>
<evidence type="ECO:0000256" key="1">
    <source>
        <dbReference type="ARBA" id="ARBA00002159"/>
    </source>
</evidence>
<feature type="compositionally biased region" description="Basic and acidic residues" evidence="11">
    <location>
        <begin position="76"/>
        <end position="88"/>
    </location>
</feature>
<keyword evidence="5 10" id="KW-0678">Repressor</keyword>
<dbReference type="Pfam" id="PF02309">
    <property type="entry name" value="AUX_IAA"/>
    <property type="match status" value="2"/>
</dbReference>
<dbReference type="Gene3D" id="3.10.20.90">
    <property type="entry name" value="Phosphatidylinositol 3-kinase Catalytic Subunit, Chain A, domain 1"/>
    <property type="match status" value="1"/>
</dbReference>
<comment type="caution">
    <text evidence="13">The sequence shown here is derived from an EMBL/GenBank/DDBJ whole genome shotgun (WGS) entry which is preliminary data.</text>
</comment>
<feature type="region of interest" description="Disordered" evidence="11">
    <location>
        <begin position="65"/>
        <end position="102"/>
    </location>
</feature>
<evidence type="ECO:0000256" key="8">
    <source>
        <dbReference type="ARBA" id="ARBA00023242"/>
    </source>
</evidence>
<evidence type="ECO:0000256" key="10">
    <source>
        <dbReference type="RuleBase" id="RU004549"/>
    </source>
</evidence>
<keyword evidence="8 10" id="KW-0539">Nucleus</keyword>
<evidence type="ECO:0000313" key="14">
    <source>
        <dbReference type="Proteomes" id="UP000652761"/>
    </source>
</evidence>
<protein>
    <recommendedName>
        <fullName evidence="10">Auxin-responsive protein</fullName>
    </recommendedName>
</protein>
<dbReference type="PANTHER" id="PTHR31734:SF38">
    <property type="entry name" value="AUXIN-RESPONSIVE PROTEIN IAA29"/>
    <property type="match status" value="1"/>
</dbReference>
<dbReference type="GO" id="GO:0009734">
    <property type="term" value="P:auxin-activated signaling pathway"/>
    <property type="evidence" value="ECO:0007669"/>
    <property type="project" value="UniProtKB-UniRule"/>
</dbReference>
<dbReference type="OrthoDB" id="778717at2759"/>
<evidence type="ECO:0000256" key="7">
    <source>
        <dbReference type="ARBA" id="ARBA00023163"/>
    </source>
</evidence>
<evidence type="ECO:0000256" key="5">
    <source>
        <dbReference type="ARBA" id="ARBA00022491"/>
    </source>
</evidence>
<evidence type="ECO:0000256" key="9">
    <source>
        <dbReference type="ARBA" id="ARBA00023294"/>
    </source>
</evidence>
<comment type="similarity">
    <text evidence="3 10">Belongs to the Aux/IAA family.</text>
</comment>
<accession>A0A843VWU1</accession>
<reference evidence="13" key="1">
    <citation type="submission" date="2017-07" db="EMBL/GenBank/DDBJ databases">
        <title>Taro Niue Genome Assembly and Annotation.</title>
        <authorList>
            <person name="Atibalentja N."/>
            <person name="Keating K."/>
            <person name="Fields C.J."/>
        </authorList>
    </citation>
    <scope>NUCLEOTIDE SEQUENCE</scope>
    <source>
        <strain evidence="13">Niue_2</strain>
        <tissue evidence="13">Leaf</tissue>
    </source>
</reference>